<evidence type="ECO:0000256" key="6">
    <source>
        <dbReference type="ARBA" id="ARBA00023136"/>
    </source>
</evidence>
<dbReference type="GO" id="GO:0008137">
    <property type="term" value="F:NADH dehydrogenase (ubiquinone) activity"/>
    <property type="evidence" value="ECO:0007669"/>
    <property type="project" value="InterPro"/>
</dbReference>
<comment type="subcellular location">
    <subcellularLocation>
        <location evidence="1">Cell membrane</location>
        <topology evidence="1">Multi-pass membrane protein</topology>
    </subcellularLocation>
</comment>
<evidence type="ECO:0000256" key="2">
    <source>
        <dbReference type="ARBA" id="ARBA00022475"/>
    </source>
</evidence>
<dbReference type="InterPro" id="IPR052175">
    <property type="entry name" value="ComplexI-like_HydComp"/>
</dbReference>
<feature type="transmembrane region" description="Helical" evidence="7">
    <location>
        <begin position="227"/>
        <end position="249"/>
    </location>
</feature>
<feature type="transmembrane region" description="Helical" evidence="7">
    <location>
        <begin position="581"/>
        <end position="599"/>
    </location>
</feature>
<feature type="transmembrane region" description="Helical" evidence="7">
    <location>
        <begin position="457"/>
        <end position="477"/>
    </location>
</feature>
<dbReference type="PANTHER" id="PTHR42682:SF3">
    <property type="entry name" value="FORMATE HYDROGENLYASE SUBUNIT 3-RELATED"/>
    <property type="match status" value="1"/>
</dbReference>
<dbReference type="AlphaFoldDB" id="A0A1W1BXK3"/>
<dbReference type="EMBL" id="FPHD01000048">
    <property type="protein sequence ID" value="SFV58191.1"/>
    <property type="molecule type" value="Genomic_DNA"/>
</dbReference>
<dbReference type="PANTHER" id="PTHR42682">
    <property type="entry name" value="HYDROGENASE-4 COMPONENT F"/>
    <property type="match status" value="1"/>
</dbReference>
<evidence type="ECO:0000256" key="3">
    <source>
        <dbReference type="ARBA" id="ARBA00022692"/>
    </source>
</evidence>
<protein>
    <submittedName>
        <fullName evidence="9">Hydrogenase-4 component B / Formate hydrogenlyase subunit 3</fullName>
    </submittedName>
</protein>
<dbReference type="GO" id="GO:0016491">
    <property type="term" value="F:oxidoreductase activity"/>
    <property type="evidence" value="ECO:0007669"/>
    <property type="project" value="UniProtKB-KW"/>
</dbReference>
<accession>A0A1W1BXK3</accession>
<keyword evidence="3 7" id="KW-0812">Transmembrane</keyword>
<feature type="transmembrane region" description="Helical" evidence="7">
    <location>
        <begin position="300"/>
        <end position="322"/>
    </location>
</feature>
<feature type="transmembrane region" description="Helical" evidence="7">
    <location>
        <begin position="356"/>
        <end position="383"/>
    </location>
</feature>
<dbReference type="GO" id="GO:0005886">
    <property type="term" value="C:plasma membrane"/>
    <property type="evidence" value="ECO:0007669"/>
    <property type="project" value="UniProtKB-SubCell"/>
</dbReference>
<feature type="domain" description="NADH:quinone oxidoreductase/Mrp antiporter transmembrane" evidence="8">
    <location>
        <begin position="57"/>
        <end position="348"/>
    </location>
</feature>
<feature type="transmembrane region" description="Helical" evidence="7">
    <location>
        <begin position="7"/>
        <end position="28"/>
    </location>
</feature>
<organism evidence="9">
    <name type="scientific">hydrothermal vent metagenome</name>
    <dbReference type="NCBI Taxonomy" id="652676"/>
    <lineage>
        <taxon>unclassified sequences</taxon>
        <taxon>metagenomes</taxon>
        <taxon>ecological metagenomes</taxon>
    </lineage>
</organism>
<feature type="transmembrane region" description="Helical" evidence="7">
    <location>
        <begin position="403"/>
        <end position="421"/>
    </location>
</feature>
<feature type="transmembrane region" description="Helical" evidence="7">
    <location>
        <begin position="132"/>
        <end position="156"/>
    </location>
</feature>
<evidence type="ECO:0000256" key="7">
    <source>
        <dbReference type="SAM" id="Phobius"/>
    </source>
</evidence>
<feature type="transmembrane region" description="Helical" evidence="7">
    <location>
        <begin position="92"/>
        <end position="112"/>
    </location>
</feature>
<keyword evidence="2" id="KW-1003">Cell membrane</keyword>
<feature type="transmembrane region" description="Helical" evidence="7">
    <location>
        <begin position="201"/>
        <end position="220"/>
    </location>
</feature>
<feature type="transmembrane region" description="Helical" evidence="7">
    <location>
        <begin position="605"/>
        <end position="625"/>
    </location>
</feature>
<keyword evidence="6 7" id="KW-0472">Membrane</keyword>
<reference evidence="9" key="1">
    <citation type="submission" date="2016-10" db="EMBL/GenBank/DDBJ databases">
        <authorList>
            <person name="de Groot N.N."/>
        </authorList>
    </citation>
    <scope>NUCLEOTIDE SEQUENCE</scope>
</reference>
<feature type="transmembrane region" description="Helical" evidence="7">
    <location>
        <begin position="168"/>
        <end position="189"/>
    </location>
</feature>
<evidence type="ECO:0000256" key="1">
    <source>
        <dbReference type="ARBA" id="ARBA00004651"/>
    </source>
</evidence>
<sequence length="628" mass="70832">MFQFDTLSLVFVVLIVMGAIPNFFYSFGYLPHIERKSHYLLHYFAFVFSMIGVVVSANALVFLFFWEIMSLSSWQLILTEPKEKNTIEAARFYFLMTHFGFVFLLLFFLIVSNGNLEAGFSQMKTIASTFTYPTMLFFFLILGFLSKAGVVPMHVWLPYAHPEAPSPVSALMSGVMLKVALYGMIRFLFDVLYPWPLQWGTFILIIGSVTALVGILYAMVERDIKALLANSSIENIGIILIAFGMGMIFDSLGLKILSTFSFIAALFHIFNHMGFKSLLFMGAGAVLHQTHTKDIEKFGGLIKSMPVTAFTFLFSALSITALPPTNGFLSEWMIFQSILSSSTIADAMTLKLALPFALFALAMTGGLAIATFIKAYGITFLGLHRSTNAKHAKEVNFLMKSGMVLMALCVASLMLFAPQYVHFFDDLMVTLGKTSVYAQIFPNGSLEMHSVGVNGGVVSPLILLTALIGVTSLLFFATKVFNVKTRVYHTWGCGYRTSAKTQYTSTGFSGVMRRFFSWLYKPKEDVFKQNLAGHETKFLDADYALRIKPLFEVLLYENIKKGINSMSYWIYRLAHFEQTRYPAMIFNLILFILYSYRIFTHDVDWQSIMIETALMIMFLKILVIGEKK</sequence>
<dbReference type="GO" id="GO:0016829">
    <property type="term" value="F:lyase activity"/>
    <property type="evidence" value="ECO:0007669"/>
    <property type="project" value="UniProtKB-KW"/>
</dbReference>
<gene>
    <name evidence="9" type="ORF">MNB_SV-8-1270</name>
</gene>
<dbReference type="InterPro" id="IPR003918">
    <property type="entry name" value="NADH_UbQ_OxRdtase"/>
</dbReference>
<feature type="transmembrane region" description="Helical" evidence="7">
    <location>
        <begin position="40"/>
        <end position="66"/>
    </location>
</feature>
<evidence type="ECO:0000256" key="4">
    <source>
        <dbReference type="ARBA" id="ARBA00022989"/>
    </source>
</evidence>
<dbReference type="InterPro" id="IPR001750">
    <property type="entry name" value="ND/Mrp_TM"/>
</dbReference>
<proteinExistence type="predicted"/>
<keyword evidence="5" id="KW-0560">Oxidoreductase</keyword>
<dbReference type="PRINTS" id="PR01437">
    <property type="entry name" value="NUOXDRDTASE4"/>
</dbReference>
<dbReference type="Pfam" id="PF00361">
    <property type="entry name" value="Proton_antipo_M"/>
    <property type="match status" value="1"/>
</dbReference>
<feature type="transmembrane region" description="Helical" evidence="7">
    <location>
        <begin position="261"/>
        <end position="288"/>
    </location>
</feature>
<dbReference type="GO" id="GO:0042773">
    <property type="term" value="P:ATP synthesis coupled electron transport"/>
    <property type="evidence" value="ECO:0007669"/>
    <property type="project" value="InterPro"/>
</dbReference>
<evidence type="ECO:0000259" key="8">
    <source>
        <dbReference type="Pfam" id="PF00361"/>
    </source>
</evidence>
<evidence type="ECO:0000313" key="9">
    <source>
        <dbReference type="EMBL" id="SFV58191.1"/>
    </source>
</evidence>
<name>A0A1W1BXK3_9ZZZZ</name>
<keyword evidence="4 7" id="KW-1133">Transmembrane helix</keyword>
<keyword evidence="9" id="KW-0456">Lyase</keyword>
<evidence type="ECO:0000256" key="5">
    <source>
        <dbReference type="ARBA" id="ARBA00023002"/>
    </source>
</evidence>